<dbReference type="Proteomes" id="UP000585614">
    <property type="component" value="Unassembled WGS sequence"/>
</dbReference>
<evidence type="ECO:0000313" key="3">
    <source>
        <dbReference type="Proteomes" id="UP000585614"/>
    </source>
</evidence>
<comment type="caution">
    <text evidence="2">The sequence shown here is derived from an EMBL/GenBank/DDBJ whole genome shotgun (WGS) entry which is preliminary data.</text>
</comment>
<proteinExistence type="predicted"/>
<feature type="region of interest" description="Disordered" evidence="1">
    <location>
        <begin position="48"/>
        <end position="68"/>
    </location>
</feature>
<reference evidence="2 3" key="1">
    <citation type="journal article" date="2020" name="Nature">
        <title>Six reference-quality genomes reveal evolution of bat adaptations.</title>
        <authorList>
            <person name="Jebb D."/>
            <person name="Huang Z."/>
            <person name="Pippel M."/>
            <person name="Hughes G.M."/>
            <person name="Lavrichenko K."/>
            <person name="Devanna P."/>
            <person name="Winkler S."/>
            <person name="Jermiin L.S."/>
            <person name="Skirmuntt E.C."/>
            <person name="Katzourakis A."/>
            <person name="Burkitt-Gray L."/>
            <person name="Ray D.A."/>
            <person name="Sullivan K.A.M."/>
            <person name="Roscito J.G."/>
            <person name="Kirilenko B.M."/>
            <person name="Davalos L.M."/>
            <person name="Corthals A.P."/>
            <person name="Power M.L."/>
            <person name="Jones G."/>
            <person name="Ransome R.D."/>
            <person name="Dechmann D.K.N."/>
            <person name="Locatelli A.G."/>
            <person name="Puechmaille S.J."/>
            <person name="Fedrigo O."/>
            <person name="Jarvis E.D."/>
            <person name="Hiller M."/>
            <person name="Vernes S.C."/>
            <person name="Myers E.W."/>
            <person name="Teeling E.C."/>
        </authorList>
    </citation>
    <scope>NUCLEOTIDE SEQUENCE [LARGE SCALE GENOMIC DNA]</scope>
    <source>
        <strain evidence="2">MRhiFer1</strain>
        <tissue evidence="2">Lung</tissue>
    </source>
</reference>
<dbReference type="EMBL" id="JACAGC010000009">
    <property type="protein sequence ID" value="KAF6344921.1"/>
    <property type="molecule type" value="Genomic_DNA"/>
</dbReference>
<accession>A0A7J7X5G9</accession>
<feature type="compositionally biased region" description="Basic and acidic residues" evidence="1">
    <location>
        <begin position="48"/>
        <end position="63"/>
    </location>
</feature>
<sequence>MNPLECRQGCQATSGGQCVGMQSEWDTWPPEAQRRLVSVGRNVRLGEAQHGEDCGRHPGKGGEYKPSGCQGQQEAWNIGCLYGAGSWEMVTSPSWSCSVPEGQCLRGEWLGPSTTRCPRTHTADQITVLQPETSGEPLPPAMHLQCSLLRKLNILLSLAKKCLKQFCPLSQRICLNDEFGA</sequence>
<gene>
    <name evidence="2" type="ORF">mRhiFer1_010285</name>
</gene>
<dbReference type="AlphaFoldDB" id="A0A7J7X5G9"/>
<name>A0A7J7X5G9_RHIFE</name>
<protein>
    <submittedName>
        <fullName evidence="2">Uncharacterized protein</fullName>
    </submittedName>
</protein>
<evidence type="ECO:0000256" key="1">
    <source>
        <dbReference type="SAM" id="MobiDB-lite"/>
    </source>
</evidence>
<evidence type="ECO:0000313" key="2">
    <source>
        <dbReference type="EMBL" id="KAF6344921.1"/>
    </source>
</evidence>
<organism evidence="2 3">
    <name type="scientific">Rhinolophus ferrumequinum</name>
    <name type="common">Greater horseshoe bat</name>
    <dbReference type="NCBI Taxonomy" id="59479"/>
    <lineage>
        <taxon>Eukaryota</taxon>
        <taxon>Metazoa</taxon>
        <taxon>Chordata</taxon>
        <taxon>Craniata</taxon>
        <taxon>Vertebrata</taxon>
        <taxon>Euteleostomi</taxon>
        <taxon>Mammalia</taxon>
        <taxon>Eutheria</taxon>
        <taxon>Laurasiatheria</taxon>
        <taxon>Chiroptera</taxon>
        <taxon>Yinpterochiroptera</taxon>
        <taxon>Rhinolophoidea</taxon>
        <taxon>Rhinolophidae</taxon>
        <taxon>Rhinolophinae</taxon>
        <taxon>Rhinolophus</taxon>
    </lineage>
</organism>